<name>V9W0A3_9RHOB</name>
<accession>V9W0A3</accession>
<dbReference type="HOGENOM" id="CLU_3329553_0_0_5"/>
<reference evidence="2 3" key="1">
    <citation type="submission" date="2013-09" db="EMBL/GenBank/DDBJ databases">
        <authorList>
            <consortium name="DOE Joint Genome Institute"/>
            <person name="Klenk H.-P."/>
            <person name="Huntemann M."/>
            <person name="Han J."/>
            <person name="Chen A."/>
            <person name="Kyrpides N."/>
            <person name="Mavromatis K."/>
            <person name="Markowitz V."/>
            <person name="Palaniappan K."/>
            <person name="Ivanova N."/>
            <person name="Schaumberg A."/>
            <person name="Pati A."/>
            <person name="Liolios K."/>
            <person name="Nordberg H.P."/>
            <person name="Cantor M.N."/>
            <person name="Hua S.X."/>
            <person name="Woyke T."/>
        </authorList>
    </citation>
    <scope>NUCLEOTIDE SEQUENCE [LARGE SCALE GENOMIC DNA]</scope>
    <source>
        <strain evidence="2 3">DSM 14336</strain>
    </source>
</reference>
<evidence type="ECO:0000313" key="3">
    <source>
        <dbReference type="Proteomes" id="UP000018780"/>
    </source>
</evidence>
<dbReference type="AlphaFoldDB" id="V9W0A3"/>
<organism evidence="2 3">
    <name type="scientific">Leisingera methylohalidivorans DSM 14336</name>
    <dbReference type="NCBI Taxonomy" id="999552"/>
    <lineage>
        <taxon>Bacteria</taxon>
        <taxon>Pseudomonadati</taxon>
        <taxon>Pseudomonadota</taxon>
        <taxon>Alphaproteobacteria</taxon>
        <taxon>Rhodobacterales</taxon>
        <taxon>Roseobacteraceae</taxon>
        <taxon>Leisingera</taxon>
    </lineage>
</organism>
<evidence type="ECO:0000313" key="2">
    <source>
        <dbReference type="EMBL" id="AHD03075.1"/>
    </source>
</evidence>
<dbReference type="PATRIC" id="fig|999552.6.peg.2157"/>
<dbReference type="EMBL" id="CP006773">
    <property type="protein sequence ID" value="AHD03075.1"/>
    <property type="molecule type" value="Genomic_DNA"/>
</dbReference>
<evidence type="ECO:0000256" key="1">
    <source>
        <dbReference type="SAM" id="MobiDB-lite"/>
    </source>
</evidence>
<proteinExistence type="predicted"/>
<dbReference type="Proteomes" id="UP000018780">
    <property type="component" value="Chromosome"/>
</dbReference>
<gene>
    <name evidence="2" type="ORF">METH_10805</name>
</gene>
<dbReference type="KEGG" id="lmd:METH_10805"/>
<keyword evidence="3" id="KW-1185">Reference proteome</keyword>
<dbReference type="STRING" id="999552.METH_10805"/>
<feature type="region of interest" description="Disordered" evidence="1">
    <location>
        <begin position="1"/>
        <end position="38"/>
    </location>
</feature>
<protein>
    <submittedName>
        <fullName evidence="2">Uncharacterized protein</fullName>
    </submittedName>
</protein>
<sequence length="38" mass="3827">MGIAEASGLASGQRAPEVPAPQETAGLQRIRPVLNAGL</sequence>